<dbReference type="GO" id="GO:0006281">
    <property type="term" value="P:DNA repair"/>
    <property type="evidence" value="ECO:0007669"/>
    <property type="project" value="UniProtKB-KW"/>
</dbReference>
<evidence type="ECO:0000256" key="13">
    <source>
        <dbReference type="ARBA" id="ARBA00023242"/>
    </source>
</evidence>
<evidence type="ECO:0000256" key="14">
    <source>
        <dbReference type="ARBA" id="ARBA00079162"/>
    </source>
</evidence>
<keyword evidence="9" id="KW-0833">Ubl conjugation pathway</keyword>
<dbReference type="InterPro" id="IPR019775">
    <property type="entry name" value="WD40_repeat_CS"/>
</dbReference>
<sequence length="438" mass="49042">MEHGVIPASRRNTNTSLDYVFQSQVKGKISMVKPQFIIPNQLECGNIKFFQSRVTCLEFHPTKNNVLLSGDKEGLLGIWDYVKLHEKIIYDSVHSCNLNSMKFDTTNDGLLYTASSDGTICSTDLDTGIGSSLLNLNPNGWSRPSTWRMIYGMDFNTDKGLLLVADSFGFLYLLDRRLKTKIGHPILIHKKGSKITSLHCNPAQPEVLLSSGNDHYARIWDTRKLEGNSPLANLAHGRIVNSGYFSPQSGSKILTTCQDNRIRVWDYIFGNLKSPSRVIVHSHDFSRHLTPFKAEWDPKDYSETVAVIGRYISENYNGVALHPIDFIDTSTGKLLGEVMDPDITTISPVNKLHPRDDIMASGHSRSIFIWKPKTEDDTAEERNKEKAKEYVYGSGSQKKSNGKRDNSDDESDGSSDGKKKAKKTRFTSTVKGNGKSKV</sequence>
<dbReference type="OrthoDB" id="9890280at2759"/>
<name>A0A8J5RPU7_ZIZPA</name>
<evidence type="ECO:0000256" key="10">
    <source>
        <dbReference type="ARBA" id="ARBA00022833"/>
    </source>
</evidence>
<comment type="subcellular location">
    <subcellularLocation>
        <location evidence="1">Nucleus</location>
    </subcellularLocation>
</comment>
<keyword evidence="18" id="KW-1185">Reference proteome</keyword>
<dbReference type="PROSITE" id="PS50082">
    <property type="entry name" value="WD_REPEATS_2"/>
    <property type="match status" value="1"/>
</dbReference>
<keyword evidence="5" id="KW-0479">Metal-binding</keyword>
<dbReference type="AlphaFoldDB" id="A0A8J5RPU7"/>
<keyword evidence="7" id="KW-0227">DNA damage</keyword>
<keyword evidence="4 15" id="KW-0853">WD repeat</keyword>
<evidence type="ECO:0000256" key="1">
    <source>
        <dbReference type="ARBA" id="ARBA00004123"/>
    </source>
</evidence>
<evidence type="ECO:0000256" key="15">
    <source>
        <dbReference type="PROSITE-ProRule" id="PRU00221"/>
    </source>
</evidence>
<evidence type="ECO:0000313" key="17">
    <source>
        <dbReference type="EMBL" id="KAG8053487.1"/>
    </source>
</evidence>
<comment type="similarity">
    <text evidence="2">Belongs to the WD repeat DDB2/WDR76 family.</text>
</comment>
<keyword evidence="6" id="KW-0677">Repeat</keyword>
<dbReference type="InterPro" id="IPR001680">
    <property type="entry name" value="WD40_rpt"/>
</dbReference>
<comment type="caution">
    <text evidence="17">The sequence shown here is derived from an EMBL/GenBank/DDBJ whole genome shotgun (WGS) entry which is preliminary data.</text>
</comment>
<dbReference type="Proteomes" id="UP000729402">
    <property type="component" value="Unassembled WGS sequence"/>
</dbReference>
<keyword evidence="13" id="KW-0539">Nucleus</keyword>
<evidence type="ECO:0000256" key="8">
    <source>
        <dbReference type="ARBA" id="ARBA00022771"/>
    </source>
</evidence>
<dbReference type="PANTHER" id="PTHR15169">
    <property type="entry name" value="DAMAGE-SPECIFIC DNA BINDING PROTEIN 2"/>
    <property type="match status" value="1"/>
</dbReference>
<keyword evidence="10" id="KW-0862">Zinc</keyword>
<evidence type="ECO:0000256" key="4">
    <source>
        <dbReference type="ARBA" id="ARBA00022574"/>
    </source>
</evidence>
<dbReference type="GO" id="GO:0009411">
    <property type="term" value="P:response to UV"/>
    <property type="evidence" value="ECO:0007669"/>
    <property type="project" value="TreeGrafter"/>
</dbReference>
<keyword evidence="8" id="KW-0863">Zinc-finger</keyword>
<dbReference type="EMBL" id="JAAALK010000288">
    <property type="protein sequence ID" value="KAG8053487.1"/>
    <property type="molecule type" value="Genomic_DNA"/>
</dbReference>
<evidence type="ECO:0000313" key="18">
    <source>
        <dbReference type="Proteomes" id="UP000729402"/>
    </source>
</evidence>
<dbReference type="GO" id="GO:0005634">
    <property type="term" value="C:nucleus"/>
    <property type="evidence" value="ECO:0007669"/>
    <property type="project" value="UniProtKB-SubCell"/>
</dbReference>
<dbReference type="GO" id="GO:0003684">
    <property type="term" value="F:damaged DNA binding"/>
    <property type="evidence" value="ECO:0007669"/>
    <property type="project" value="InterPro"/>
</dbReference>
<reference evidence="17" key="1">
    <citation type="journal article" date="2021" name="bioRxiv">
        <title>Whole Genome Assembly and Annotation of Northern Wild Rice, Zizania palustris L., Supports a Whole Genome Duplication in the Zizania Genus.</title>
        <authorList>
            <person name="Haas M."/>
            <person name="Kono T."/>
            <person name="Macchietto M."/>
            <person name="Millas R."/>
            <person name="McGilp L."/>
            <person name="Shao M."/>
            <person name="Duquette J."/>
            <person name="Hirsch C.N."/>
            <person name="Kimball J."/>
        </authorList>
    </citation>
    <scope>NUCLEOTIDE SEQUENCE</scope>
    <source>
        <tissue evidence="17">Fresh leaf tissue</tissue>
    </source>
</reference>
<evidence type="ECO:0000256" key="12">
    <source>
        <dbReference type="ARBA" id="ARBA00023204"/>
    </source>
</evidence>
<dbReference type="InterPro" id="IPR033312">
    <property type="entry name" value="DDB2"/>
</dbReference>
<gene>
    <name evidence="17" type="ORF">GUJ93_ZPchr0001g29359</name>
</gene>
<evidence type="ECO:0000256" key="11">
    <source>
        <dbReference type="ARBA" id="ARBA00023125"/>
    </source>
</evidence>
<evidence type="ECO:0000256" key="9">
    <source>
        <dbReference type="ARBA" id="ARBA00022786"/>
    </source>
</evidence>
<reference evidence="17" key="2">
    <citation type="submission" date="2021-02" db="EMBL/GenBank/DDBJ databases">
        <authorList>
            <person name="Kimball J.A."/>
            <person name="Haas M.W."/>
            <person name="Macchietto M."/>
            <person name="Kono T."/>
            <person name="Duquette J."/>
            <person name="Shao M."/>
        </authorList>
    </citation>
    <scope>NUCLEOTIDE SEQUENCE</scope>
    <source>
        <tissue evidence="17">Fresh leaf tissue</tissue>
    </source>
</reference>
<evidence type="ECO:0000256" key="16">
    <source>
        <dbReference type="SAM" id="MobiDB-lite"/>
    </source>
</evidence>
<protein>
    <recommendedName>
        <fullName evidence="3">DNA damage-binding protein 2</fullName>
    </recommendedName>
    <alternativeName>
        <fullName evidence="14">UV-damaged DNA-binding protein 2</fullName>
    </alternativeName>
</protein>
<accession>A0A8J5RPU7</accession>
<feature type="repeat" description="WD" evidence="15">
    <location>
        <begin position="233"/>
        <end position="266"/>
    </location>
</feature>
<evidence type="ECO:0000256" key="6">
    <source>
        <dbReference type="ARBA" id="ARBA00022737"/>
    </source>
</evidence>
<dbReference type="PANTHER" id="PTHR15169:SF0">
    <property type="entry name" value="DNA DAMAGE-BINDING PROTEIN 2"/>
    <property type="match status" value="1"/>
</dbReference>
<evidence type="ECO:0000256" key="2">
    <source>
        <dbReference type="ARBA" id="ARBA00005434"/>
    </source>
</evidence>
<feature type="compositionally biased region" description="Basic and acidic residues" evidence="16">
    <location>
        <begin position="375"/>
        <end position="389"/>
    </location>
</feature>
<dbReference type="SMART" id="SM00320">
    <property type="entry name" value="WD40"/>
    <property type="match status" value="5"/>
</dbReference>
<keyword evidence="12" id="KW-0234">DNA repair</keyword>
<dbReference type="GO" id="GO:0008270">
    <property type="term" value="F:zinc ion binding"/>
    <property type="evidence" value="ECO:0007669"/>
    <property type="project" value="UniProtKB-KW"/>
</dbReference>
<organism evidence="17 18">
    <name type="scientific">Zizania palustris</name>
    <name type="common">Northern wild rice</name>
    <dbReference type="NCBI Taxonomy" id="103762"/>
    <lineage>
        <taxon>Eukaryota</taxon>
        <taxon>Viridiplantae</taxon>
        <taxon>Streptophyta</taxon>
        <taxon>Embryophyta</taxon>
        <taxon>Tracheophyta</taxon>
        <taxon>Spermatophyta</taxon>
        <taxon>Magnoliopsida</taxon>
        <taxon>Liliopsida</taxon>
        <taxon>Poales</taxon>
        <taxon>Poaceae</taxon>
        <taxon>BOP clade</taxon>
        <taxon>Oryzoideae</taxon>
        <taxon>Oryzeae</taxon>
        <taxon>Zizaniinae</taxon>
        <taxon>Zizania</taxon>
    </lineage>
</organism>
<feature type="region of interest" description="Disordered" evidence="16">
    <location>
        <begin position="375"/>
        <end position="438"/>
    </location>
</feature>
<keyword evidence="11" id="KW-0238">DNA-binding</keyword>
<dbReference type="PROSITE" id="PS00678">
    <property type="entry name" value="WD_REPEATS_1"/>
    <property type="match status" value="1"/>
</dbReference>
<dbReference type="Pfam" id="PF00400">
    <property type="entry name" value="WD40"/>
    <property type="match status" value="3"/>
</dbReference>
<evidence type="ECO:0000256" key="7">
    <source>
        <dbReference type="ARBA" id="ARBA00022763"/>
    </source>
</evidence>
<evidence type="ECO:0000256" key="3">
    <source>
        <dbReference type="ARBA" id="ARBA00014580"/>
    </source>
</evidence>
<dbReference type="EMBL" id="JAAALK010000288">
    <property type="protein sequence ID" value="KAG8053488.1"/>
    <property type="molecule type" value="Genomic_DNA"/>
</dbReference>
<evidence type="ECO:0000256" key="5">
    <source>
        <dbReference type="ARBA" id="ARBA00022723"/>
    </source>
</evidence>
<dbReference type="FunFam" id="2.130.10.10:FF:000408">
    <property type="entry name" value="protein DAMAGED DNA-BINDING 2"/>
    <property type="match status" value="1"/>
</dbReference>
<dbReference type="GO" id="GO:0080008">
    <property type="term" value="C:Cul4-RING E3 ubiquitin ligase complex"/>
    <property type="evidence" value="ECO:0007669"/>
    <property type="project" value="InterPro"/>
</dbReference>
<proteinExistence type="inferred from homology"/>